<proteinExistence type="predicted"/>
<reference evidence="1 2" key="1">
    <citation type="submission" date="2023-09" db="EMBL/GenBank/DDBJ databases">
        <title>Genome completion map analysis of the actinomycetes C11-1.</title>
        <authorList>
            <person name="Qin P."/>
            <person name="Guan P."/>
        </authorList>
    </citation>
    <scope>NUCLEOTIDE SEQUENCE [LARGE SCALE GENOMIC DNA]</scope>
    <source>
        <strain evidence="1 2">C11-1</strain>
    </source>
</reference>
<gene>
    <name evidence="1" type="ORF">RI138_28850</name>
</gene>
<sequence>MKWNAGAIELGRVVVGEGNTCRLRKLAASGAGRLGLSSLV</sequence>
<keyword evidence="2" id="KW-1185">Reference proteome</keyword>
<organism evidence="1 2">
    <name type="scientific">Streptomyces durocortorensis</name>
    <dbReference type="NCBI Taxonomy" id="2811104"/>
    <lineage>
        <taxon>Bacteria</taxon>
        <taxon>Bacillati</taxon>
        <taxon>Actinomycetota</taxon>
        <taxon>Actinomycetes</taxon>
        <taxon>Kitasatosporales</taxon>
        <taxon>Streptomycetaceae</taxon>
        <taxon>Streptomyces</taxon>
    </lineage>
</organism>
<protein>
    <submittedName>
        <fullName evidence="1">Uncharacterized protein</fullName>
    </submittedName>
</protein>
<evidence type="ECO:0000313" key="2">
    <source>
        <dbReference type="Proteomes" id="UP001303236"/>
    </source>
</evidence>
<dbReference type="Proteomes" id="UP001303236">
    <property type="component" value="Chromosome"/>
</dbReference>
<dbReference type="EMBL" id="CP134500">
    <property type="protein sequence ID" value="WNF30510.1"/>
    <property type="molecule type" value="Genomic_DNA"/>
</dbReference>
<accession>A0ABY9W3X4</accession>
<name>A0ABY9W3X4_9ACTN</name>
<evidence type="ECO:0000313" key="1">
    <source>
        <dbReference type="EMBL" id="WNF30510.1"/>
    </source>
</evidence>